<organism evidence="1 2">
    <name type="scientific">Pleuronectes platessa</name>
    <name type="common">European plaice</name>
    <dbReference type="NCBI Taxonomy" id="8262"/>
    <lineage>
        <taxon>Eukaryota</taxon>
        <taxon>Metazoa</taxon>
        <taxon>Chordata</taxon>
        <taxon>Craniata</taxon>
        <taxon>Vertebrata</taxon>
        <taxon>Euteleostomi</taxon>
        <taxon>Actinopterygii</taxon>
        <taxon>Neopterygii</taxon>
        <taxon>Teleostei</taxon>
        <taxon>Neoteleostei</taxon>
        <taxon>Acanthomorphata</taxon>
        <taxon>Carangaria</taxon>
        <taxon>Pleuronectiformes</taxon>
        <taxon>Pleuronectoidei</taxon>
        <taxon>Pleuronectidae</taxon>
        <taxon>Pleuronectes</taxon>
    </lineage>
</organism>
<accession>A0A9N7UXP6</accession>
<evidence type="ECO:0000313" key="1">
    <source>
        <dbReference type="EMBL" id="CAB1439242.1"/>
    </source>
</evidence>
<protein>
    <submittedName>
        <fullName evidence="1">Uncharacterized protein</fullName>
    </submittedName>
</protein>
<name>A0A9N7UXP6_PLEPL</name>
<feature type="non-terminal residue" evidence="1">
    <location>
        <position position="68"/>
    </location>
</feature>
<evidence type="ECO:0000313" key="2">
    <source>
        <dbReference type="Proteomes" id="UP001153269"/>
    </source>
</evidence>
<dbReference type="EMBL" id="CADEAL010002252">
    <property type="protein sequence ID" value="CAB1439242.1"/>
    <property type="molecule type" value="Genomic_DNA"/>
</dbReference>
<keyword evidence="2" id="KW-1185">Reference proteome</keyword>
<dbReference type="AlphaFoldDB" id="A0A9N7UXP6"/>
<reference evidence="1" key="1">
    <citation type="submission" date="2020-03" db="EMBL/GenBank/DDBJ databases">
        <authorList>
            <person name="Weist P."/>
        </authorList>
    </citation>
    <scope>NUCLEOTIDE SEQUENCE</scope>
</reference>
<gene>
    <name evidence="1" type="ORF">PLEPLA_LOCUS27061</name>
</gene>
<comment type="caution">
    <text evidence="1">The sequence shown here is derived from an EMBL/GenBank/DDBJ whole genome shotgun (WGS) entry which is preliminary data.</text>
</comment>
<sequence length="68" mass="7386">MAVKRRRLTCSWSVNGCGEVLGAVHTPSTCAWQLPRWRSPSEVSGGGGKKSRQTVHSCSLNYLLVLEG</sequence>
<dbReference type="Proteomes" id="UP001153269">
    <property type="component" value="Unassembled WGS sequence"/>
</dbReference>
<proteinExistence type="predicted"/>